<dbReference type="CDD" id="cd06223">
    <property type="entry name" value="PRTases_typeI"/>
    <property type="match status" value="1"/>
</dbReference>
<evidence type="ECO:0000256" key="2">
    <source>
        <dbReference type="ARBA" id="ARBA00010138"/>
    </source>
</evidence>
<dbReference type="Pfam" id="PF00156">
    <property type="entry name" value="Pribosyltran"/>
    <property type="match status" value="1"/>
</dbReference>
<evidence type="ECO:0000256" key="5">
    <source>
        <dbReference type="ARBA" id="ARBA00022755"/>
    </source>
</evidence>
<feature type="active site" description="Nucleophile" evidence="7 9">
    <location>
        <position position="14"/>
    </location>
</feature>
<evidence type="ECO:0000313" key="15">
    <source>
        <dbReference type="Proteomes" id="UP000587760"/>
    </source>
</evidence>
<feature type="binding site" evidence="7 10">
    <location>
        <position position="360"/>
    </location>
    <ligand>
        <name>Mg(2+)</name>
        <dbReference type="ChEBI" id="CHEBI:18420"/>
    </ligand>
</feature>
<evidence type="ECO:0000256" key="6">
    <source>
        <dbReference type="ARBA" id="ARBA00022962"/>
    </source>
</evidence>
<comment type="cofactor">
    <cofactor evidence="7 10">
        <name>Mg(2+)</name>
        <dbReference type="ChEBI" id="CHEBI:18420"/>
    </cofactor>
    <text evidence="7 10">Binds 1 Mg(2+) ion per subunit.</text>
</comment>
<keyword evidence="4 7" id="KW-0808">Transferase</keyword>
<keyword evidence="7 10" id="KW-0460">Magnesium</keyword>
<comment type="function">
    <text evidence="7">Catalyzes the formation of phosphoribosylamine from phosphoribosylpyrophosphate (PRPP) and glutamine.</text>
</comment>
<evidence type="ECO:0000259" key="12">
    <source>
        <dbReference type="PROSITE" id="PS50206"/>
    </source>
</evidence>
<keyword evidence="3 7" id="KW-0328">Glycosyltransferase</keyword>
<keyword evidence="6 7" id="KW-0315">Glutamine amidotransferase</keyword>
<dbReference type="UniPathway" id="UPA00074">
    <property type="reaction ID" value="UER00124"/>
</dbReference>
<dbReference type="GO" id="GO:0051539">
    <property type="term" value="F:4 iron, 4 sulfur cluster binding"/>
    <property type="evidence" value="ECO:0007669"/>
    <property type="project" value="UniProtKB-KW"/>
</dbReference>
<evidence type="ECO:0000313" key="14">
    <source>
        <dbReference type="EMBL" id="MBB6478637.1"/>
    </source>
</evidence>
<evidence type="ECO:0000256" key="7">
    <source>
        <dbReference type="HAMAP-Rule" id="MF_01931"/>
    </source>
</evidence>
<dbReference type="PANTHER" id="PTHR11907">
    <property type="entry name" value="AMIDOPHOSPHORIBOSYLTRANSFERASE"/>
    <property type="match status" value="1"/>
</dbReference>
<proteinExistence type="inferred from homology"/>
<dbReference type="InterPro" id="IPR005854">
    <property type="entry name" value="PurF"/>
</dbReference>
<dbReference type="GO" id="GO:0009113">
    <property type="term" value="P:purine nucleobase biosynthetic process"/>
    <property type="evidence" value="ECO:0007669"/>
    <property type="project" value="UniProtKB-UniRule"/>
</dbReference>
<name>A0A841R647_9SPIO</name>
<comment type="caution">
    <text evidence="14">The sequence shown here is derived from an EMBL/GenBank/DDBJ whole genome shotgun (WGS) entry which is preliminary data.</text>
</comment>
<feature type="binding site" evidence="7 11">
    <location>
        <position position="449"/>
    </location>
    <ligand>
        <name>[4Fe-4S] cluster</name>
        <dbReference type="ChEBI" id="CHEBI:49883"/>
    </ligand>
</feature>
<dbReference type="GO" id="GO:0004044">
    <property type="term" value="F:amidophosphoribosyltransferase activity"/>
    <property type="evidence" value="ECO:0007669"/>
    <property type="project" value="UniProtKB-UniRule"/>
</dbReference>
<dbReference type="PROSITE" id="PS51278">
    <property type="entry name" value="GATASE_TYPE_2"/>
    <property type="match status" value="1"/>
</dbReference>
<accession>A0A841R647</accession>
<dbReference type="EC" id="2.4.2.14" evidence="7"/>
<feature type="binding site" evidence="7 11">
    <location>
        <position position="446"/>
    </location>
    <ligand>
        <name>[4Fe-4S] cluster</name>
        <dbReference type="ChEBI" id="CHEBI:49883"/>
    </ligand>
</feature>
<keyword evidence="7 11" id="KW-0411">Iron-sulfur</keyword>
<evidence type="ECO:0000256" key="9">
    <source>
        <dbReference type="PIRSR" id="PIRSR000485-1"/>
    </source>
</evidence>
<sequence>MNQRELPDKMEEECGVFGIFSPDNDQIGSLTYLGLLALQHRGQESAGISVVQGDTITGHKDMGLAAWVFKDYDPASLTGSVSVGHVRYSTSGDSCVENAQPLEAHCKLGSLVIAHNGNLINADIIRSLLEDGGVLFQTSSDSEVLMSMIARGASKGFEKAVVDAISAVKGSYALIISLDNKLIGVRDPYGIRPLCIGKSGDSWFLSSESCALDAVDAEFVRDVEPGEIVVIDENGLNSISHDKNNNLTTCVFEYIYFARPDSVIDGIDVYDLRSKCGEALYKEYPVDADVVVGVPDSGIPAALGYSQASGIPYAQGFIKNRYVGRTFISPTQEIREKAVSLKLNAVRSLVKDKKVLLIDDSIVRGTTSRRMVRKLRQAGAKEVHIGIVSPPVSDPCYFGIDTPNREDLIANKMSNAEICDSIGADSLQYLSLEGLLTALGRKDGFCLGCLNGIYPISTR</sequence>
<dbReference type="Proteomes" id="UP000587760">
    <property type="component" value="Unassembled WGS sequence"/>
</dbReference>
<dbReference type="PROSITE" id="PS50206">
    <property type="entry name" value="RHODANESE_3"/>
    <property type="match status" value="1"/>
</dbReference>
<dbReference type="EMBL" id="JACHGJ010000001">
    <property type="protein sequence ID" value="MBB6478637.1"/>
    <property type="molecule type" value="Genomic_DNA"/>
</dbReference>
<feature type="binding site" evidence="7 10">
    <location>
        <position position="359"/>
    </location>
    <ligand>
        <name>Mg(2+)</name>
        <dbReference type="ChEBI" id="CHEBI:18420"/>
    </ligand>
</feature>
<protein>
    <recommendedName>
        <fullName evidence="7">Amidophosphoribosyltransferase</fullName>
        <shortName evidence="7">ATase</shortName>
        <ecNumber evidence="7">2.4.2.14</ecNumber>
    </recommendedName>
    <alternativeName>
        <fullName evidence="7">Glutamine phosphoribosylpyrophosphate amidotransferase</fullName>
        <shortName evidence="7">GPATase</shortName>
    </alternativeName>
</protein>
<feature type="domain" description="Glutamine amidotransferase type-2" evidence="13">
    <location>
        <begin position="14"/>
        <end position="234"/>
    </location>
</feature>
<evidence type="ECO:0000256" key="11">
    <source>
        <dbReference type="PIRSR" id="PIRSR000485-3"/>
    </source>
</evidence>
<dbReference type="RefSeq" id="WP_184742665.1">
    <property type="nucleotide sequence ID" value="NZ_JACHGJ010000001.1"/>
</dbReference>
<feature type="binding site" evidence="7 11">
    <location>
        <position position="396"/>
    </location>
    <ligand>
        <name>[4Fe-4S] cluster</name>
        <dbReference type="ChEBI" id="CHEBI:49883"/>
    </ligand>
</feature>
<comment type="catalytic activity">
    <reaction evidence="7 8">
        <text>5-phospho-beta-D-ribosylamine + L-glutamate + diphosphate = 5-phospho-alpha-D-ribose 1-diphosphate + L-glutamine + H2O</text>
        <dbReference type="Rhea" id="RHEA:14905"/>
        <dbReference type="ChEBI" id="CHEBI:15377"/>
        <dbReference type="ChEBI" id="CHEBI:29985"/>
        <dbReference type="ChEBI" id="CHEBI:33019"/>
        <dbReference type="ChEBI" id="CHEBI:58017"/>
        <dbReference type="ChEBI" id="CHEBI:58359"/>
        <dbReference type="ChEBI" id="CHEBI:58681"/>
        <dbReference type="EC" id="2.4.2.14"/>
    </reaction>
</comment>
<dbReference type="SUPFAM" id="SSF56235">
    <property type="entry name" value="N-terminal nucleophile aminohydrolases (Ntn hydrolases)"/>
    <property type="match status" value="1"/>
</dbReference>
<dbReference type="Gene3D" id="3.40.50.2020">
    <property type="match status" value="1"/>
</dbReference>
<keyword evidence="7 11" id="KW-0408">Iron</keyword>
<evidence type="ECO:0000259" key="13">
    <source>
        <dbReference type="PROSITE" id="PS51278"/>
    </source>
</evidence>
<keyword evidence="5 7" id="KW-0658">Purine biosynthesis</keyword>
<dbReference type="CDD" id="cd00715">
    <property type="entry name" value="GPATase_N"/>
    <property type="match status" value="1"/>
</dbReference>
<keyword evidence="7 10" id="KW-0479">Metal-binding</keyword>
<dbReference type="NCBIfam" id="TIGR01134">
    <property type="entry name" value="purF"/>
    <property type="match status" value="1"/>
</dbReference>
<dbReference type="PIRSF" id="PIRSF000485">
    <property type="entry name" value="Amd_phspho_trans"/>
    <property type="match status" value="1"/>
</dbReference>
<feature type="binding site" evidence="7 10">
    <location>
        <position position="297"/>
    </location>
    <ligand>
        <name>Mg(2+)</name>
        <dbReference type="ChEBI" id="CHEBI:18420"/>
    </ligand>
</feature>
<evidence type="ECO:0000256" key="1">
    <source>
        <dbReference type="ARBA" id="ARBA00005209"/>
    </source>
</evidence>
<reference evidence="14 15" key="1">
    <citation type="submission" date="2020-08" db="EMBL/GenBank/DDBJ databases">
        <title>Genomic Encyclopedia of Type Strains, Phase IV (KMG-IV): sequencing the most valuable type-strain genomes for metagenomic binning, comparative biology and taxonomic classification.</title>
        <authorList>
            <person name="Goeker M."/>
        </authorList>
    </citation>
    <scope>NUCLEOTIDE SEQUENCE [LARGE SCALE GENOMIC DNA]</scope>
    <source>
        <strain evidence="14 15">DSM 2461</strain>
    </source>
</reference>
<keyword evidence="7" id="KW-0004">4Fe-4S</keyword>
<evidence type="ECO:0000256" key="8">
    <source>
        <dbReference type="PIRNR" id="PIRNR000485"/>
    </source>
</evidence>
<comment type="similarity">
    <text evidence="2 7 8">In the C-terminal section; belongs to the purine/pyrimidine phosphoribosyltransferase family.</text>
</comment>
<gene>
    <name evidence="7" type="primary">purF</name>
    <name evidence="14" type="ORF">HNR50_000270</name>
</gene>
<dbReference type="HAMAP" id="MF_01931">
    <property type="entry name" value="PurF"/>
    <property type="match status" value="1"/>
</dbReference>
<dbReference type="InterPro" id="IPR029055">
    <property type="entry name" value="Ntn_hydrolases_N"/>
</dbReference>
<evidence type="ECO:0000256" key="4">
    <source>
        <dbReference type="ARBA" id="ARBA00022679"/>
    </source>
</evidence>
<comment type="pathway">
    <text evidence="1 7 8">Purine metabolism; IMP biosynthesis via de novo pathway; N(1)-(5-phospho-D-ribosyl)glycinamide from 5-phospho-alpha-D-ribose 1-diphosphate: step 1/2.</text>
</comment>
<comment type="cofactor">
    <cofactor evidence="7 11">
        <name>[4Fe-4S] cluster</name>
        <dbReference type="ChEBI" id="CHEBI:49883"/>
    </cofactor>
    <text evidence="7 11">Binds 1 [4Fe-4S] cluster per subunit.</text>
</comment>
<dbReference type="AlphaFoldDB" id="A0A841R647"/>
<dbReference type="InterPro" id="IPR000836">
    <property type="entry name" value="PRTase_dom"/>
</dbReference>
<dbReference type="Pfam" id="PF13537">
    <property type="entry name" value="GATase_7"/>
    <property type="match status" value="1"/>
</dbReference>
<dbReference type="SUPFAM" id="SSF53271">
    <property type="entry name" value="PRTase-like"/>
    <property type="match status" value="1"/>
</dbReference>
<keyword evidence="15" id="KW-1185">Reference proteome</keyword>
<feature type="binding site" evidence="7 11">
    <location>
        <position position="250"/>
    </location>
    <ligand>
        <name>[4Fe-4S] cluster</name>
        <dbReference type="ChEBI" id="CHEBI:49883"/>
    </ligand>
</feature>
<organism evidence="14 15">
    <name type="scientific">Spirochaeta isovalerica</name>
    <dbReference type="NCBI Taxonomy" id="150"/>
    <lineage>
        <taxon>Bacteria</taxon>
        <taxon>Pseudomonadati</taxon>
        <taxon>Spirochaetota</taxon>
        <taxon>Spirochaetia</taxon>
        <taxon>Spirochaetales</taxon>
        <taxon>Spirochaetaceae</taxon>
        <taxon>Spirochaeta</taxon>
    </lineage>
</organism>
<dbReference type="InterPro" id="IPR035584">
    <property type="entry name" value="PurF_N"/>
</dbReference>
<dbReference type="InterPro" id="IPR001763">
    <property type="entry name" value="Rhodanese-like_dom"/>
</dbReference>
<dbReference type="Gene3D" id="3.60.20.10">
    <property type="entry name" value="Glutamine Phosphoribosylpyrophosphate, subunit 1, domain 1"/>
    <property type="match status" value="1"/>
</dbReference>
<evidence type="ECO:0000256" key="3">
    <source>
        <dbReference type="ARBA" id="ARBA00022676"/>
    </source>
</evidence>
<dbReference type="GO" id="GO:0006189">
    <property type="term" value="P:'de novo' IMP biosynthetic process"/>
    <property type="evidence" value="ECO:0007669"/>
    <property type="project" value="UniProtKB-UniRule"/>
</dbReference>
<feature type="domain" description="Rhodanese" evidence="12">
    <location>
        <begin position="351"/>
        <end position="393"/>
    </location>
</feature>
<evidence type="ECO:0000256" key="10">
    <source>
        <dbReference type="PIRSR" id="PIRSR000485-2"/>
    </source>
</evidence>
<dbReference type="InterPro" id="IPR017932">
    <property type="entry name" value="GATase_2_dom"/>
</dbReference>
<dbReference type="GO" id="GO:0000287">
    <property type="term" value="F:magnesium ion binding"/>
    <property type="evidence" value="ECO:0007669"/>
    <property type="project" value="UniProtKB-UniRule"/>
</dbReference>
<dbReference type="InterPro" id="IPR029057">
    <property type="entry name" value="PRTase-like"/>
</dbReference>